<gene>
    <name evidence="2" type="ORF">SAE02_69700</name>
</gene>
<dbReference type="Gene3D" id="1.10.8.730">
    <property type="match status" value="1"/>
</dbReference>
<dbReference type="InterPro" id="IPR051162">
    <property type="entry name" value="T4SS_component"/>
</dbReference>
<comment type="caution">
    <text evidence="2">The sequence shown here is derived from an EMBL/GenBank/DDBJ whole genome shotgun (WGS) entry which is preliminary data.</text>
</comment>
<organism evidence="2 3">
    <name type="scientific">Skermanella aerolata</name>
    <dbReference type="NCBI Taxonomy" id="393310"/>
    <lineage>
        <taxon>Bacteria</taxon>
        <taxon>Pseudomonadati</taxon>
        <taxon>Pseudomonadota</taxon>
        <taxon>Alphaproteobacteria</taxon>
        <taxon>Rhodospirillales</taxon>
        <taxon>Azospirillaceae</taxon>
        <taxon>Skermanella</taxon>
    </lineage>
</organism>
<evidence type="ECO:0000259" key="1">
    <source>
        <dbReference type="Pfam" id="PF19044"/>
    </source>
</evidence>
<name>A0A512E279_9PROT</name>
<dbReference type="Proteomes" id="UP000321523">
    <property type="component" value="Unassembled WGS sequence"/>
</dbReference>
<sequence>MLWPLGHYPDDGMLRSVMPWTFPLDDDGTILTKWGGVQQSIAFRGLDDQSSSRQVQADFDSRINNVLKRLQGGTALWVDACRQRSKPLVVPTREEWPGDDASWMIEAERVATYNRAGSHLETSCYITHARALPTDRQGRFQHLWMRNVPKGLVGNYREFVRQYRQEMEGFALALRHTGMPQVDLLNTDETLTYLHSCVSNRHHPVTTLDWGMPIDDMLTDCDLIPGMAPMLGDHHLRVVSVLTYPSHTYPILLNHLDDLGIEYRACWRWVPFDSSETDTFLDATADRWKRARKGLRAILHEAWNKTPATDLDGTAIERGGEVDAAASAVRNDLISLGRLNLTVTVMDKDETIADEMAAAVREAINGRTMTAIVETHNTVDAWLGSIPGHPFANIRRRVVTSMNLSHLIRTTTKWGGPVGNSAIKREDGTDSAPLIACSTGNNDPFRYNPWVGDSGMVNIVGPNGSGKSALEALSANQLFRYRNAHVRIFEQGKSARIPTLCAGGTYYSLDAKSLAFQPLRHVDDYPEKVWARDWLCDRIEQAGVKVVPSIQKRVWEAVQAVAAIDDPDLRTMTAFLQLYRTDQFDDPVKLALEDFTTGAYGHLLNGDQDHLDLNSRWVTFEMGELLKSPRASGAVLSYIFHRLEGMFDGRPTLIILDEGWQFLLVGEFARKIKAWLKTLRKRRVAIHFASQEIADSVNSDQASTLISECLTKVFLANDEARGSIIRSYYQELGLRDDEIDIIAAMTRKRDYYVRSSLGSRVFDLGLYDTPVGRSVCGSSSDEDHAKADRVLAEYGADRFFEGWLEVNGFHQEAETLRKINGIGAFRFAAQ</sequence>
<dbReference type="PANTHER" id="PTHR30121">
    <property type="entry name" value="UNCHARACTERIZED PROTEIN YJGR-RELATED"/>
    <property type="match status" value="1"/>
</dbReference>
<dbReference type="OrthoDB" id="9816422at2"/>
<dbReference type="RefSeq" id="WP_044435911.1">
    <property type="nucleotide sequence ID" value="NZ_BJYZ01000051.1"/>
</dbReference>
<protein>
    <submittedName>
        <fullName evidence="2">Conjugal transfer protein TrbE</fullName>
    </submittedName>
</protein>
<feature type="domain" description="TraG P-loop" evidence="1">
    <location>
        <begin position="595"/>
        <end position="750"/>
    </location>
</feature>
<dbReference type="InterPro" id="IPR043964">
    <property type="entry name" value="P-loop_TraG"/>
</dbReference>
<dbReference type="AlphaFoldDB" id="A0A512E279"/>
<proteinExistence type="predicted"/>
<dbReference type="EMBL" id="BJYZ01000051">
    <property type="protein sequence ID" value="GEO42822.1"/>
    <property type="molecule type" value="Genomic_DNA"/>
</dbReference>
<evidence type="ECO:0000313" key="3">
    <source>
        <dbReference type="Proteomes" id="UP000321523"/>
    </source>
</evidence>
<keyword evidence="3" id="KW-1185">Reference proteome</keyword>
<evidence type="ECO:0000313" key="2">
    <source>
        <dbReference type="EMBL" id="GEO42822.1"/>
    </source>
</evidence>
<reference evidence="2 3" key="1">
    <citation type="submission" date="2019-07" db="EMBL/GenBank/DDBJ databases">
        <title>Whole genome shotgun sequence of Skermanella aerolata NBRC 106429.</title>
        <authorList>
            <person name="Hosoyama A."/>
            <person name="Uohara A."/>
            <person name="Ohji S."/>
            <person name="Ichikawa N."/>
        </authorList>
    </citation>
    <scope>NUCLEOTIDE SEQUENCE [LARGE SCALE GENOMIC DNA]</scope>
    <source>
        <strain evidence="2 3">NBRC 106429</strain>
    </source>
</reference>
<dbReference type="Pfam" id="PF19044">
    <property type="entry name" value="P-loop_TraG"/>
    <property type="match status" value="1"/>
</dbReference>
<dbReference type="Gene3D" id="3.40.50.300">
    <property type="entry name" value="P-loop containing nucleotide triphosphate hydrolases"/>
    <property type="match status" value="1"/>
</dbReference>
<dbReference type="SUPFAM" id="SSF52540">
    <property type="entry name" value="P-loop containing nucleoside triphosphate hydrolases"/>
    <property type="match status" value="1"/>
</dbReference>
<dbReference type="PANTHER" id="PTHR30121:SF12">
    <property type="entry name" value="TYPE IV SECRETION SYSTEM PROTEIN CAGE"/>
    <property type="match status" value="1"/>
</dbReference>
<dbReference type="InterPro" id="IPR027417">
    <property type="entry name" value="P-loop_NTPase"/>
</dbReference>
<accession>A0A512E279</accession>